<dbReference type="InterPro" id="IPR045358">
    <property type="entry name" value="Ty3_capsid"/>
</dbReference>
<dbReference type="Pfam" id="PF19259">
    <property type="entry name" value="Ty3_capsid"/>
    <property type="match status" value="1"/>
</dbReference>
<evidence type="ECO:0000259" key="3">
    <source>
        <dbReference type="Pfam" id="PF19259"/>
    </source>
</evidence>
<feature type="coiled-coil region" evidence="1">
    <location>
        <begin position="10"/>
        <end position="44"/>
    </location>
</feature>
<sequence length="301" mass="34204">MEINQNNQLKIILEQQLASQNQKIEEIRAEQQNMFEKMMELLEKSSHNENRSSSEVIGNEGGDRTAFKFLPKLEFPSFNGSNPRNWVKKCTRYFNLCKIPENQKMDVASIHLTGKAEVWFASYIAVKKRVEWDDFIIDVCGRFKEELDSKLVEEFNKLNQIGTIEEYLERFEELKSLMLQKTPVLPDDYFVDSFVGGLKPHLKAFVKALKPLTIDDAVQFARLQEESVQAVRDTPKAQVTRNTTGLLPTPRGNTSFKGGSAFSDYRSHGNPQNSTTDSTSSSSSTARSFRPTKVFVGILSA</sequence>
<name>A0A484L2U5_9ASTE</name>
<protein>
    <recommendedName>
        <fullName evidence="3">Ty3 transposon capsid-like protein domain-containing protein</fullName>
    </recommendedName>
</protein>
<keyword evidence="5" id="KW-1185">Reference proteome</keyword>
<proteinExistence type="predicted"/>
<dbReference type="EMBL" id="OOIL02000923">
    <property type="protein sequence ID" value="VFQ70646.1"/>
    <property type="molecule type" value="Genomic_DNA"/>
</dbReference>
<evidence type="ECO:0000313" key="5">
    <source>
        <dbReference type="Proteomes" id="UP000595140"/>
    </source>
</evidence>
<dbReference type="AlphaFoldDB" id="A0A484L2U5"/>
<feature type="region of interest" description="Disordered" evidence="2">
    <location>
        <begin position="232"/>
        <end position="286"/>
    </location>
</feature>
<dbReference type="OrthoDB" id="1306147at2759"/>
<feature type="domain" description="Ty3 transposon capsid-like protein" evidence="3">
    <location>
        <begin position="99"/>
        <end position="229"/>
    </location>
</feature>
<feature type="compositionally biased region" description="Polar residues" evidence="2">
    <location>
        <begin position="237"/>
        <end position="257"/>
    </location>
</feature>
<gene>
    <name evidence="4" type="ORF">CCAM_LOCUS12422</name>
</gene>
<reference evidence="4 5" key="1">
    <citation type="submission" date="2018-04" db="EMBL/GenBank/DDBJ databases">
        <authorList>
            <person name="Vogel A."/>
        </authorList>
    </citation>
    <scope>NUCLEOTIDE SEQUENCE [LARGE SCALE GENOMIC DNA]</scope>
</reference>
<keyword evidence="1" id="KW-0175">Coiled coil</keyword>
<dbReference type="Proteomes" id="UP000595140">
    <property type="component" value="Unassembled WGS sequence"/>
</dbReference>
<evidence type="ECO:0000256" key="2">
    <source>
        <dbReference type="SAM" id="MobiDB-lite"/>
    </source>
</evidence>
<dbReference type="PANTHER" id="PTHR33223">
    <property type="entry name" value="CCHC-TYPE DOMAIN-CONTAINING PROTEIN"/>
    <property type="match status" value="1"/>
</dbReference>
<evidence type="ECO:0000256" key="1">
    <source>
        <dbReference type="SAM" id="Coils"/>
    </source>
</evidence>
<accession>A0A484L2U5</accession>
<evidence type="ECO:0000313" key="4">
    <source>
        <dbReference type="EMBL" id="VFQ70646.1"/>
    </source>
</evidence>
<organism evidence="4 5">
    <name type="scientific">Cuscuta campestris</name>
    <dbReference type="NCBI Taxonomy" id="132261"/>
    <lineage>
        <taxon>Eukaryota</taxon>
        <taxon>Viridiplantae</taxon>
        <taxon>Streptophyta</taxon>
        <taxon>Embryophyta</taxon>
        <taxon>Tracheophyta</taxon>
        <taxon>Spermatophyta</taxon>
        <taxon>Magnoliopsida</taxon>
        <taxon>eudicotyledons</taxon>
        <taxon>Gunneridae</taxon>
        <taxon>Pentapetalae</taxon>
        <taxon>asterids</taxon>
        <taxon>lamiids</taxon>
        <taxon>Solanales</taxon>
        <taxon>Convolvulaceae</taxon>
        <taxon>Cuscuteae</taxon>
        <taxon>Cuscuta</taxon>
        <taxon>Cuscuta subgen. Grammica</taxon>
        <taxon>Cuscuta sect. Cleistogrammica</taxon>
    </lineage>
</organism>
<dbReference type="PANTHER" id="PTHR33223:SF6">
    <property type="entry name" value="CCHC-TYPE DOMAIN-CONTAINING PROTEIN"/>
    <property type="match status" value="1"/>
</dbReference>
<feature type="compositionally biased region" description="Low complexity" evidence="2">
    <location>
        <begin position="274"/>
        <end position="285"/>
    </location>
</feature>